<dbReference type="PANTHER" id="PTHR11959:SF1">
    <property type="entry name" value="4-HYDROXYPHENYLPYRUVATE DIOXYGENASE"/>
    <property type="match status" value="1"/>
</dbReference>
<reference evidence="5 6" key="1">
    <citation type="submission" date="2018-06" db="EMBL/GenBank/DDBJ databases">
        <title>Lujinxingia sediminis gen. nov. sp. nov., a new facultative anaerobic member of the class Deltaproteobacteria, and proposal of Lujinxingaceae fam. nov.</title>
        <authorList>
            <person name="Guo L.-Y."/>
            <person name="Li C.-M."/>
            <person name="Wang S."/>
            <person name="Du Z.-J."/>
        </authorList>
    </citation>
    <scope>NUCLEOTIDE SEQUENCE [LARGE SCALE GENOMIC DNA]</scope>
    <source>
        <strain evidence="5 6">FA350</strain>
    </source>
</reference>
<dbReference type="KEGG" id="bsed:DN745_00670"/>
<evidence type="ECO:0000256" key="1">
    <source>
        <dbReference type="ARBA" id="ARBA00005877"/>
    </source>
</evidence>
<evidence type="ECO:0000256" key="3">
    <source>
        <dbReference type="ARBA" id="ARBA00023004"/>
    </source>
</evidence>
<dbReference type="OrthoDB" id="9780241at2"/>
<dbReference type="PANTHER" id="PTHR11959">
    <property type="entry name" value="4-HYDROXYPHENYLPYRUVATE DIOXYGENASE"/>
    <property type="match status" value="1"/>
</dbReference>
<dbReference type="GO" id="GO:0006572">
    <property type="term" value="P:L-tyrosine catabolic process"/>
    <property type="evidence" value="ECO:0007669"/>
    <property type="project" value="TreeGrafter"/>
</dbReference>
<feature type="binding site" evidence="4">
    <location>
        <position position="348"/>
    </location>
    <ligand>
        <name>Fe cation</name>
        <dbReference type="ChEBI" id="CHEBI:24875"/>
    </ligand>
</feature>
<feature type="binding site" evidence="4">
    <location>
        <position position="171"/>
    </location>
    <ligand>
        <name>Fe cation</name>
        <dbReference type="ChEBI" id="CHEBI:24875"/>
    </ligand>
</feature>
<evidence type="ECO:0000313" key="6">
    <source>
        <dbReference type="Proteomes" id="UP000249799"/>
    </source>
</evidence>
<dbReference type="Pfam" id="PF00903">
    <property type="entry name" value="Glyoxalase"/>
    <property type="match status" value="2"/>
</dbReference>
<dbReference type="PROSITE" id="PS51819">
    <property type="entry name" value="VOC"/>
    <property type="match status" value="2"/>
</dbReference>
<dbReference type="InterPro" id="IPR004360">
    <property type="entry name" value="Glyas_Fos-R_dOase_dom"/>
</dbReference>
<comment type="similarity">
    <text evidence="1">Belongs to the 4HPPD family.</text>
</comment>
<organism evidence="5 6">
    <name type="scientific">Bradymonas sediminis</name>
    <dbReference type="NCBI Taxonomy" id="1548548"/>
    <lineage>
        <taxon>Bacteria</taxon>
        <taxon>Deltaproteobacteria</taxon>
        <taxon>Bradymonadales</taxon>
        <taxon>Bradymonadaceae</taxon>
        <taxon>Bradymonas</taxon>
    </lineage>
</organism>
<sequence>MTDITNLGILGYDGLRFVTLDLKRSHDFYTKKVGFTQIAKSSDAWTEETGDTAAVYQAGDVTIEVIEPNRDGSFGSYHRHFHAAGIATVNFRVRDIEAAWKHLEERGATFIADIQTDEIDGGRYRRFEIATPLGNATFGFVERAEYPGYAPGFDVVETDVHNEFGIGGIDHLTVNMSTLKPYIDWYKNVLGMEKFWEIDFHTSDINPGAGSGSGLKSIVAKDPESGVKFANNEPLRPYFHRSQIQKYLEDFGGPGIQHAAFEVEDIITVVREMRERGVVFLHTPHSYYAARPATLAEQGVPEIDEDWQVLEDLEIAIDGSEDGYLLQIFMKEAALLYDEPEAGPFFIELIQRKGDRGFGGGNFRALFEAIERDQLGDLAGTKAE</sequence>
<comment type="cofactor">
    <cofactor evidence="4">
        <name>Fe cation</name>
        <dbReference type="ChEBI" id="CHEBI:24875"/>
    </cofactor>
    <text evidence="4">Binds 1 Fe cation per subunit.</text>
</comment>
<accession>A0A2Z4FGD8</accession>
<proteinExistence type="inferred from homology"/>
<keyword evidence="2" id="KW-0677">Repeat</keyword>
<name>A0A2Z4FGD8_9DELT</name>
<dbReference type="SUPFAM" id="SSF54593">
    <property type="entry name" value="Glyoxalase/Bleomycin resistance protein/Dihydroxybiphenyl dioxygenase"/>
    <property type="match status" value="1"/>
</dbReference>
<dbReference type="Proteomes" id="UP000249799">
    <property type="component" value="Chromosome"/>
</dbReference>
<gene>
    <name evidence="5" type="ORF">DN745_00670</name>
</gene>
<dbReference type="EMBL" id="CP030032">
    <property type="protein sequence ID" value="AWV87918.1"/>
    <property type="molecule type" value="Genomic_DNA"/>
</dbReference>
<keyword evidence="6" id="KW-1185">Reference proteome</keyword>
<dbReference type="InterPro" id="IPR037523">
    <property type="entry name" value="VOC_core"/>
</dbReference>
<dbReference type="RefSeq" id="WP_111331203.1">
    <property type="nucleotide sequence ID" value="NZ_CP030032.1"/>
</dbReference>
<keyword evidence="5" id="KW-0560">Oxidoreductase</keyword>
<evidence type="ECO:0000256" key="4">
    <source>
        <dbReference type="PIRSR" id="PIRSR009283-1"/>
    </source>
</evidence>
<dbReference type="InterPro" id="IPR029068">
    <property type="entry name" value="Glyas_Bleomycin-R_OHBP_Dase"/>
</dbReference>
<dbReference type="Gene3D" id="3.10.180.10">
    <property type="entry name" value="2,3-Dihydroxybiphenyl 1,2-Dioxygenase, domain 1"/>
    <property type="match status" value="2"/>
</dbReference>
<dbReference type="GO" id="GO:0046872">
    <property type="term" value="F:metal ion binding"/>
    <property type="evidence" value="ECO:0007669"/>
    <property type="project" value="UniProtKB-KW"/>
</dbReference>
<evidence type="ECO:0000256" key="2">
    <source>
        <dbReference type="ARBA" id="ARBA00022737"/>
    </source>
</evidence>
<dbReference type="GO" id="GO:0003868">
    <property type="term" value="F:4-hydroxyphenylpyruvate dioxygenase activity"/>
    <property type="evidence" value="ECO:0007669"/>
    <property type="project" value="InterPro"/>
</dbReference>
<dbReference type="PIRSF" id="PIRSF009283">
    <property type="entry name" value="HPP_dOase"/>
    <property type="match status" value="1"/>
</dbReference>
<keyword evidence="5" id="KW-0670">Pyruvate</keyword>
<keyword evidence="3 4" id="KW-0408">Iron</keyword>
<protein>
    <submittedName>
        <fullName evidence="5">4-hydroxyphenylpyruvate dioxygenase</fullName>
    </submittedName>
</protein>
<feature type="binding site" evidence="4">
    <location>
        <position position="258"/>
    </location>
    <ligand>
        <name>Fe cation</name>
        <dbReference type="ChEBI" id="CHEBI:24875"/>
    </ligand>
</feature>
<dbReference type="AlphaFoldDB" id="A0A2Z4FGD8"/>
<evidence type="ECO:0000313" key="5">
    <source>
        <dbReference type="EMBL" id="AWV87918.1"/>
    </source>
</evidence>
<keyword evidence="4" id="KW-0479">Metal-binding</keyword>
<dbReference type="InterPro" id="IPR005956">
    <property type="entry name" value="4OHPhenylPyrv_dOase"/>
</dbReference>
<keyword evidence="5" id="KW-0223">Dioxygenase</keyword>